<dbReference type="InterPro" id="IPR000697">
    <property type="entry name" value="WH1/EVH1_dom"/>
</dbReference>
<dbReference type="Pfam" id="PF05210">
    <property type="entry name" value="Sprouty"/>
    <property type="match status" value="1"/>
</dbReference>
<accession>A0ABQ9EYZ8</accession>
<dbReference type="PANTHER" id="PTHR11202">
    <property type="entry name" value="SPROUTY-RELATED, EVH1 DOMAIN-CONTAINING PROTEIN FAMILY MEMBER"/>
    <property type="match status" value="1"/>
</dbReference>
<dbReference type="Proteomes" id="UP001217089">
    <property type="component" value="Unassembled WGS sequence"/>
</dbReference>
<dbReference type="Gene3D" id="2.30.29.30">
    <property type="entry name" value="Pleckstrin-homology domain (PH domain)/Phosphotyrosine-binding domain (PTB)"/>
    <property type="match status" value="1"/>
</dbReference>
<dbReference type="EMBL" id="JARBDR010000657">
    <property type="protein sequence ID" value="KAJ8308518.1"/>
    <property type="molecule type" value="Genomic_DNA"/>
</dbReference>
<feature type="compositionally biased region" description="Basic residues" evidence="1">
    <location>
        <begin position="379"/>
        <end position="389"/>
    </location>
</feature>
<feature type="region of interest" description="Disordered" evidence="1">
    <location>
        <begin position="370"/>
        <end position="391"/>
    </location>
</feature>
<feature type="compositionally biased region" description="Low complexity" evidence="1">
    <location>
        <begin position="225"/>
        <end position="252"/>
    </location>
</feature>
<dbReference type="PROSITE" id="PS51227">
    <property type="entry name" value="SPR"/>
    <property type="match status" value="1"/>
</dbReference>
<evidence type="ECO:0000313" key="3">
    <source>
        <dbReference type="EMBL" id="KAJ8308518.1"/>
    </source>
</evidence>
<sequence length="510" mass="56965">MNGERPVLSARIKNASFHPKSSKTIVSEENCGHPYVLVECFPVNTSFCSCDDCFLLSRKPPVKLKLPIFVVNNSDLWKFSEEFLVQVQAQVMTRDDSSGGWVPMGGGGLSNVGLKRHIKNNGDDHKSEYLIYGERIGDKSVVLDCILKRDIIYTKANPKFHHWQTYNKRFGLTFERCDDAKAFDIGIQQAVADLVEGSKNGNCNIEGDEEVFAILDLPITRHDSSSQSASTTSTTTSSPIPQSPSSVVSGSQDPFHVHHSNHHHLHMVHYISTSPHHTHKPSSPPSEKSSSGKSDTLDNGRDDIWVRADEPSTISGKSDQGLLDESVHMQEYSYVIFAKNKNTHEYSYPTLEAVQKPILKREITCNVKKQLPIPSHPPLPKKKKDKKRTTGSQRLINHRFRCKHCHDYFTQDQNSRGSCEDAPDGVEKCIEYVTCVMCAKGLIYHCMSDPDGDYGHPCACDTSDNTNCKKWTALTILSFFVPCLWCYWPLMACHKCGVACGCCGGRHKAA</sequence>
<feature type="region of interest" description="Disordered" evidence="1">
    <location>
        <begin position="223"/>
        <end position="258"/>
    </location>
</feature>
<dbReference type="InterPro" id="IPR011993">
    <property type="entry name" value="PH-like_dom_sf"/>
</dbReference>
<keyword evidence="4" id="KW-1185">Reference proteome</keyword>
<dbReference type="InterPro" id="IPR007875">
    <property type="entry name" value="Sprouty"/>
</dbReference>
<dbReference type="SMART" id="SM00461">
    <property type="entry name" value="WH1"/>
    <property type="match status" value="1"/>
</dbReference>
<feature type="compositionally biased region" description="Low complexity" evidence="1">
    <location>
        <begin position="285"/>
        <end position="294"/>
    </location>
</feature>
<dbReference type="PROSITE" id="PS50229">
    <property type="entry name" value="WH1"/>
    <property type="match status" value="1"/>
</dbReference>
<dbReference type="PANTHER" id="PTHR11202:SF3">
    <property type="entry name" value="SPROUTY-RELATED PROTEIN WITH EVH-1 DOMAIN, ISOFORM C"/>
    <property type="match status" value="1"/>
</dbReference>
<name>A0ABQ9EYZ8_TEGGR</name>
<reference evidence="3 4" key="1">
    <citation type="submission" date="2022-12" db="EMBL/GenBank/DDBJ databases">
        <title>Chromosome-level genome of Tegillarca granosa.</title>
        <authorList>
            <person name="Kim J."/>
        </authorList>
    </citation>
    <scope>NUCLEOTIDE SEQUENCE [LARGE SCALE GENOMIC DNA]</scope>
    <source>
        <strain evidence="3">Teg-2019</strain>
        <tissue evidence="3">Adductor muscle</tissue>
    </source>
</reference>
<evidence type="ECO:0000313" key="4">
    <source>
        <dbReference type="Proteomes" id="UP001217089"/>
    </source>
</evidence>
<feature type="domain" description="WH1" evidence="2">
    <location>
        <begin position="76"/>
        <end position="194"/>
    </location>
</feature>
<proteinExistence type="predicted"/>
<dbReference type="Pfam" id="PF00568">
    <property type="entry name" value="WH1"/>
    <property type="match status" value="1"/>
</dbReference>
<evidence type="ECO:0000259" key="2">
    <source>
        <dbReference type="PROSITE" id="PS50229"/>
    </source>
</evidence>
<dbReference type="SUPFAM" id="SSF50729">
    <property type="entry name" value="PH domain-like"/>
    <property type="match status" value="1"/>
</dbReference>
<comment type="caution">
    <text evidence="3">The sequence shown here is derived from an EMBL/GenBank/DDBJ whole genome shotgun (WGS) entry which is preliminary data.</text>
</comment>
<gene>
    <name evidence="3" type="ORF">KUTeg_013392</name>
</gene>
<organism evidence="3 4">
    <name type="scientific">Tegillarca granosa</name>
    <name type="common">Malaysian cockle</name>
    <name type="synonym">Anadara granosa</name>
    <dbReference type="NCBI Taxonomy" id="220873"/>
    <lineage>
        <taxon>Eukaryota</taxon>
        <taxon>Metazoa</taxon>
        <taxon>Spiralia</taxon>
        <taxon>Lophotrochozoa</taxon>
        <taxon>Mollusca</taxon>
        <taxon>Bivalvia</taxon>
        <taxon>Autobranchia</taxon>
        <taxon>Pteriomorphia</taxon>
        <taxon>Arcoida</taxon>
        <taxon>Arcoidea</taxon>
        <taxon>Arcidae</taxon>
        <taxon>Tegillarca</taxon>
    </lineage>
</organism>
<protein>
    <recommendedName>
        <fullName evidence="2">WH1 domain-containing protein</fullName>
    </recommendedName>
</protein>
<evidence type="ECO:0000256" key="1">
    <source>
        <dbReference type="SAM" id="MobiDB-lite"/>
    </source>
</evidence>
<feature type="region of interest" description="Disordered" evidence="1">
    <location>
        <begin position="273"/>
        <end position="301"/>
    </location>
</feature>